<gene>
    <name evidence="1" type="ORF">WKW82_38970</name>
</gene>
<name>A0ABU8WYM5_9BURK</name>
<evidence type="ECO:0000313" key="1">
    <source>
        <dbReference type="EMBL" id="MEJ8852641.1"/>
    </source>
</evidence>
<keyword evidence="2" id="KW-1185">Reference proteome</keyword>
<protein>
    <submittedName>
        <fullName evidence="1">Uncharacterized protein</fullName>
    </submittedName>
</protein>
<dbReference type="RefSeq" id="WP_340348584.1">
    <property type="nucleotide sequence ID" value="NZ_JBBKZT010000054.1"/>
</dbReference>
<organism evidence="1 2">
    <name type="scientific">Variovorax rhizosphaerae</name>
    <dbReference type="NCBI Taxonomy" id="1836200"/>
    <lineage>
        <taxon>Bacteria</taxon>
        <taxon>Pseudomonadati</taxon>
        <taxon>Pseudomonadota</taxon>
        <taxon>Betaproteobacteria</taxon>
        <taxon>Burkholderiales</taxon>
        <taxon>Comamonadaceae</taxon>
        <taxon>Variovorax</taxon>
    </lineage>
</organism>
<comment type="caution">
    <text evidence="1">The sequence shown here is derived from an EMBL/GenBank/DDBJ whole genome shotgun (WGS) entry which is preliminary data.</text>
</comment>
<proteinExistence type="predicted"/>
<accession>A0ABU8WYM5</accession>
<evidence type="ECO:0000313" key="2">
    <source>
        <dbReference type="Proteomes" id="UP001385892"/>
    </source>
</evidence>
<dbReference type="EMBL" id="JBBKZT010000054">
    <property type="protein sequence ID" value="MEJ8852641.1"/>
    <property type="molecule type" value="Genomic_DNA"/>
</dbReference>
<reference evidence="1 2" key="1">
    <citation type="submission" date="2024-03" db="EMBL/GenBank/DDBJ databases">
        <title>Novel species of the genus Variovorax.</title>
        <authorList>
            <person name="Liu Q."/>
            <person name="Xin Y.-H."/>
        </authorList>
    </citation>
    <scope>NUCLEOTIDE SEQUENCE [LARGE SCALE GENOMIC DNA]</scope>
    <source>
        <strain evidence="1 2">KACC 18900</strain>
    </source>
</reference>
<dbReference type="Proteomes" id="UP001385892">
    <property type="component" value="Unassembled WGS sequence"/>
</dbReference>
<sequence>MKGKRYTCPKCTDFFIDSSSEDYLLGLPEVTRTAFRAGLSKHAQVVKPGYLFAIRAPRREEFGGDGRGVARTTTISEWVHL</sequence>